<reference evidence="6 7" key="1">
    <citation type="submission" date="2016-10" db="EMBL/GenBank/DDBJ databases">
        <authorList>
            <person name="de Groot N.N."/>
        </authorList>
    </citation>
    <scope>NUCLEOTIDE SEQUENCE [LARGE SCALE GENOMIC DNA]</scope>
    <source>
        <strain evidence="6 7">CPCC 202699</strain>
    </source>
</reference>
<accession>A0A1H3T9N2</accession>
<sequence length="500" mass="50642">MTEQPNHEQHGEDRLPPRPLDKPAVDPALAATFGRPQGVEGAFDKLSAPARGNGHRPLGPPPESLAEAFRRPEGAEGVLLERPAGGNGSAKADPAEAALWSQAANPWRDPGAGAVLGGPAVPAEDEEEKAERKPGAQLSLPEVLFGRRVKPKALALLGVIALLVGAVGGLVGWWFASAGESLTGSANISEAEAAKERPAGSVADIAKRVSPAVVSIQISAPGQDGAFIGSGVVIDPQGYLLTNYHVIAEAVTNKQMVVTVFFTDGRQAIAKVVGGDQRGDLAVIKVDTPNLTVVQVGKSADLAPGDTVLAIGSPLGLQNTVTAGVVSATNRPSIAGGEDGQTPGAYYAIQTDAPINHGNSGGALVDSTGALVGINSSIKTGQSDGSIGLGFAIPSDRAVKVAKALIKGETIKHAEIGINVASVVGSTSTGARVQNLAPDGPGAKAGIREGDVIIKVADHPVRAALDFLAGVDDKAPGEVVPVQLVRDKAVLTVDVTLGSA</sequence>
<feature type="compositionally biased region" description="Basic and acidic residues" evidence="3">
    <location>
        <begin position="1"/>
        <end position="24"/>
    </location>
</feature>
<dbReference type="OrthoDB" id="9758917at2"/>
<evidence type="ECO:0000256" key="4">
    <source>
        <dbReference type="SAM" id="Phobius"/>
    </source>
</evidence>
<dbReference type="EMBL" id="FNON01000021">
    <property type="protein sequence ID" value="SDZ46946.1"/>
    <property type="molecule type" value="Genomic_DNA"/>
</dbReference>
<evidence type="ECO:0000259" key="5">
    <source>
        <dbReference type="PROSITE" id="PS50106"/>
    </source>
</evidence>
<dbReference type="PANTHER" id="PTHR43343">
    <property type="entry name" value="PEPTIDASE S12"/>
    <property type="match status" value="1"/>
</dbReference>
<keyword evidence="7" id="KW-1185">Reference proteome</keyword>
<organism evidence="6 7">
    <name type="scientific">Amycolatopsis xylanica</name>
    <dbReference type="NCBI Taxonomy" id="589385"/>
    <lineage>
        <taxon>Bacteria</taxon>
        <taxon>Bacillati</taxon>
        <taxon>Actinomycetota</taxon>
        <taxon>Actinomycetes</taxon>
        <taxon>Pseudonocardiales</taxon>
        <taxon>Pseudonocardiaceae</taxon>
        <taxon>Amycolatopsis</taxon>
    </lineage>
</organism>
<dbReference type="InterPro" id="IPR001940">
    <property type="entry name" value="Peptidase_S1C"/>
</dbReference>
<keyword evidence="2" id="KW-0378">Hydrolase</keyword>
<dbReference type="InterPro" id="IPR036034">
    <property type="entry name" value="PDZ_sf"/>
</dbReference>
<keyword evidence="4" id="KW-1133">Transmembrane helix</keyword>
<feature type="transmembrane region" description="Helical" evidence="4">
    <location>
        <begin position="154"/>
        <end position="176"/>
    </location>
</feature>
<keyword evidence="1 6" id="KW-0645">Protease</keyword>
<dbReference type="PRINTS" id="PR00834">
    <property type="entry name" value="PROTEASES2C"/>
</dbReference>
<dbReference type="PROSITE" id="PS50106">
    <property type="entry name" value="PDZ"/>
    <property type="match status" value="1"/>
</dbReference>
<evidence type="ECO:0000256" key="2">
    <source>
        <dbReference type="ARBA" id="ARBA00022801"/>
    </source>
</evidence>
<keyword evidence="4" id="KW-0472">Membrane</keyword>
<dbReference type="SUPFAM" id="SSF50494">
    <property type="entry name" value="Trypsin-like serine proteases"/>
    <property type="match status" value="1"/>
</dbReference>
<dbReference type="PANTHER" id="PTHR43343:SF3">
    <property type="entry name" value="PROTEASE DO-LIKE 8, CHLOROPLASTIC"/>
    <property type="match status" value="1"/>
</dbReference>
<evidence type="ECO:0000313" key="6">
    <source>
        <dbReference type="EMBL" id="SDZ46946.1"/>
    </source>
</evidence>
<gene>
    <name evidence="6" type="ORF">SAMN05421504_1216</name>
</gene>
<evidence type="ECO:0000313" key="7">
    <source>
        <dbReference type="Proteomes" id="UP000199515"/>
    </source>
</evidence>
<dbReference type="AlphaFoldDB" id="A0A1H3T9N2"/>
<name>A0A1H3T9N2_9PSEU</name>
<dbReference type="Pfam" id="PF13365">
    <property type="entry name" value="Trypsin_2"/>
    <property type="match status" value="1"/>
</dbReference>
<dbReference type="Proteomes" id="UP000199515">
    <property type="component" value="Unassembled WGS sequence"/>
</dbReference>
<dbReference type="InterPro" id="IPR051201">
    <property type="entry name" value="Chloro_Bact_Ser_Proteases"/>
</dbReference>
<dbReference type="Gene3D" id="2.30.42.10">
    <property type="match status" value="1"/>
</dbReference>
<dbReference type="RefSeq" id="WP_091300428.1">
    <property type="nucleotide sequence ID" value="NZ_FNON01000021.1"/>
</dbReference>
<dbReference type="GO" id="GO:0006508">
    <property type="term" value="P:proteolysis"/>
    <property type="evidence" value="ECO:0007669"/>
    <property type="project" value="UniProtKB-KW"/>
</dbReference>
<dbReference type="STRING" id="589385.SAMN05421504_1216"/>
<evidence type="ECO:0000256" key="1">
    <source>
        <dbReference type="ARBA" id="ARBA00022670"/>
    </source>
</evidence>
<dbReference type="Pfam" id="PF13180">
    <property type="entry name" value="PDZ_2"/>
    <property type="match status" value="1"/>
</dbReference>
<dbReference type="InterPro" id="IPR009003">
    <property type="entry name" value="Peptidase_S1_PA"/>
</dbReference>
<protein>
    <submittedName>
        <fullName evidence="6">Serine protease, S1-C subfamily, contains C-terminal PDZ domain</fullName>
    </submittedName>
</protein>
<dbReference type="InterPro" id="IPR001478">
    <property type="entry name" value="PDZ"/>
</dbReference>
<dbReference type="Gene3D" id="2.40.10.120">
    <property type="match status" value="1"/>
</dbReference>
<keyword evidence="4" id="KW-0812">Transmembrane</keyword>
<feature type="region of interest" description="Disordered" evidence="3">
    <location>
        <begin position="1"/>
        <end position="135"/>
    </location>
</feature>
<dbReference type="SMART" id="SM00228">
    <property type="entry name" value="PDZ"/>
    <property type="match status" value="1"/>
</dbReference>
<feature type="compositionally biased region" description="Low complexity" evidence="3">
    <location>
        <begin position="110"/>
        <end position="122"/>
    </location>
</feature>
<dbReference type="GO" id="GO:0004252">
    <property type="term" value="F:serine-type endopeptidase activity"/>
    <property type="evidence" value="ECO:0007669"/>
    <property type="project" value="InterPro"/>
</dbReference>
<dbReference type="SUPFAM" id="SSF50156">
    <property type="entry name" value="PDZ domain-like"/>
    <property type="match status" value="1"/>
</dbReference>
<proteinExistence type="predicted"/>
<evidence type="ECO:0000256" key="3">
    <source>
        <dbReference type="SAM" id="MobiDB-lite"/>
    </source>
</evidence>
<feature type="domain" description="PDZ" evidence="5">
    <location>
        <begin position="405"/>
        <end position="462"/>
    </location>
</feature>